<name>A0A0L6VIP9_9BASI</name>
<dbReference type="EMBL" id="LAVV01005810">
    <property type="protein sequence ID" value="KNZ60661.1"/>
    <property type="molecule type" value="Genomic_DNA"/>
</dbReference>
<sequence length="87" mass="9916">SEAGLYHSKVEIPIINYLKFLRLARLDKVHNILTSNDIHSHKIFASTCLLDRNKVLSLGLTLGVVTKLFNNVVIFDKYFSRNNSNNV</sequence>
<protein>
    <submittedName>
        <fullName evidence="1">Uncharacterized protein</fullName>
    </submittedName>
</protein>
<accession>A0A0L6VIP9</accession>
<feature type="non-terminal residue" evidence="1">
    <location>
        <position position="1"/>
    </location>
</feature>
<reference evidence="1 2" key="1">
    <citation type="submission" date="2015-08" db="EMBL/GenBank/DDBJ databases">
        <title>Next Generation Sequencing and Analysis of the Genome of Puccinia sorghi L Schw, the Causal Agent of Maize Common Rust.</title>
        <authorList>
            <person name="Rochi L."/>
            <person name="Burguener G."/>
            <person name="Darino M."/>
            <person name="Turjanski A."/>
            <person name="Kreff E."/>
            <person name="Dieguez M.J."/>
            <person name="Sacco F."/>
        </authorList>
    </citation>
    <scope>NUCLEOTIDE SEQUENCE [LARGE SCALE GENOMIC DNA]</scope>
    <source>
        <strain evidence="1 2">RO10H11247</strain>
    </source>
</reference>
<proteinExistence type="predicted"/>
<dbReference type="VEuPathDB" id="FungiDB:VP01_15230g1"/>
<gene>
    <name evidence="1" type="ORF">VP01_15230g1</name>
</gene>
<keyword evidence="2" id="KW-1185">Reference proteome</keyword>
<dbReference type="Proteomes" id="UP000037035">
    <property type="component" value="Unassembled WGS sequence"/>
</dbReference>
<comment type="caution">
    <text evidence="1">The sequence shown here is derived from an EMBL/GenBank/DDBJ whole genome shotgun (WGS) entry which is preliminary data.</text>
</comment>
<evidence type="ECO:0000313" key="1">
    <source>
        <dbReference type="EMBL" id="KNZ60661.1"/>
    </source>
</evidence>
<organism evidence="1 2">
    <name type="scientific">Puccinia sorghi</name>
    <dbReference type="NCBI Taxonomy" id="27349"/>
    <lineage>
        <taxon>Eukaryota</taxon>
        <taxon>Fungi</taxon>
        <taxon>Dikarya</taxon>
        <taxon>Basidiomycota</taxon>
        <taxon>Pucciniomycotina</taxon>
        <taxon>Pucciniomycetes</taxon>
        <taxon>Pucciniales</taxon>
        <taxon>Pucciniaceae</taxon>
        <taxon>Puccinia</taxon>
    </lineage>
</organism>
<evidence type="ECO:0000313" key="2">
    <source>
        <dbReference type="Proteomes" id="UP000037035"/>
    </source>
</evidence>
<dbReference type="AlphaFoldDB" id="A0A0L6VIP9"/>